<comment type="catalytic activity">
    <reaction evidence="5 6">
        <text>L-glutamine + H2O = L-glutamate + NH4(+)</text>
        <dbReference type="Rhea" id="RHEA:15889"/>
        <dbReference type="ChEBI" id="CHEBI:15377"/>
        <dbReference type="ChEBI" id="CHEBI:28938"/>
        <dbReference type="ChEBI" id="CHEBI:29985"/>
        <dbReference type="ChEBI" id="CHEBI:58359"/>
        <dbReference type="EC" id="3.5.1.2"/>
    </reaction>
</comment>
<dbReference type="GO" id="GO:0006537">
    <property type="term" value="P:glutamate biosynthetic process"/>
    <property type="evidence" value="ECO:0007669"/>
    <property type="project" value="TreeGrafter"/>
</dbReference>
<dbReference type="RefSeq" id="WP_035151152.1">
    <property type="nucleotide sequence ID" value="NZ_JAAZWO010000009.1"/>
</dbReference>
<evidence type="ECO:0000256" key="5">
    <source>
        <dbReference type="ARBA" id="ARBA00049534"/>
    </source>
</evidence>
<comment type="similarity">
    <text evidence="1 6">Belongs to the glutaminase family.</text>
</comment>
<evidence type="ECO:0000256" key="4">
    <source>
        <dbReference type="ARBA" id="ARBA00022801"/>
    </source>
</evidence>
<dbReference type="InterPro" id="IPR015868">
    <property type="entry name" value="Glutaminase"/>
</dbReference>
<keyword evidence="8" id="KW-1185">Reference proteome</keyword>
<organism evidence="7 8">
    <name type="scientific">Clostridium tetanomorphum</name>
    <dbReference type="NCBI Taxonomy" id="1553"/>
    <lineage>
        <taxon>Bacteria</taxon>
        <taxon>Bacillati</taxon>
        <taxon>Bacillota</taxon>
        <taxon>Clostridia</taxon>
        <taxon>Eubacteriales</taxon>
        <taxon>Clostridiaceae</taxon>
        <taxon>Clostridium</taxon>
    </lineage>
</organism>
<feature type="binding site" evidence="6">
    <location>
        <position position="61"/>
    </location>
    <ligand>
        <name>substrate</name>
    </ligand>
</feature>
<dbReference type="PANTHER" id="PTHR12544">
    <property type="entry name" value="GLUTAMINASE"/>
    <property type="match status" value="1"/>
</dbReference>
<comment type="subunit">
    <text evidence="2 6">Homotetramer.</text>
</comment>
<dbReference type="AlphaFoldDB" id="A0A923EB15"/>
<feature type="binding site" evidence="6">
    <location>
        <position position="158"/>
    </location>
    <ligand>
        <name>substrate</name>
    </ligand>
</feature>
<evidence type="ECO:0000256" key="6">
    <source>
        <dbReference type="HAMAP-Rule" id="MF_00313"/>
    </source>
</evidence>
<dbReference type="GO" id="GO:0006543">
    <property type="term" value="P:L-glutamine catabolic process"/>
    <property type="evidence" value="ECO:0007669"/>
    <property type="project" value="TreeGrafter"/>
</dbReference>
<proteinExistence type="inferred from homology"/>
<evidence type="ECO:0000313" key="8">
    <source>
        <dbReference type="Proteomes" id="UP000563151"/>
    </source>
</evidence>
<dbReference type="EMBL" id="JAAZWO010000009">
    <property type="protein sequence ID" value="MBC2397966.1"/>
    <property type="molecule type" value="Genomic_DNA"/>
</dbReference>
<feature type="binding site" evidence="6">
    <location>
        <position position="165"/>
    </location>
    <ligand>
        <name>substrate</name>
    </ligand>
</feature>
<sequence>MNQMLQNIIENNRMYTKQGELASYIPELTKANKNALGVCITTLDGEEICAGDCETKFTIQSISKVISLIIALMDNGEEKVFSKVGVEPTSEAFNSITNLETKNLHKPLNPMINAGAIAIVSLIKGKDSEEVFSKILNFTRKMTGNPNLVVNEDIYRSEKSTGHRNRSLAYFMKSTGIIDKDIEETLDAYFKQCSIEVTCKDISRIGAVLANDGIVPWTGEKLIPKDIAKTVKAIMITCGMYDESGQFAVNIGIPAKSGVGGGVMATVPSKMGIGVVGPALDDKGNSIAGIKVLEDISKKLNLSIF</sequence>
<dbReference type="Gene3D" id="3.40.710.10">
    <property type="entry name" value="DD-peptidase/beta-lactamase superfamily"/>
    <property type="match status" value="1"/>
</dbReference>
<dbReference type="Pfam" id="PF04960">
    <property type="entry name" value="Glutaminase"/>
    <property type="match status" value="1"/>
</dbReference>
<accession>A0A923EB15</accession>
<evidence type="ECO:0000256" key="1">
    <source>
        <dbReference type="ARBA" id="ARBA00011076"/>
    </source>
</evidence>
<dbReference type="EC" id="3.5.1.2" evidence="3 6"/>
<keyword evidence="6" id="KW-0007">Acetylation</keyword>
<feature type="binding site" evidence="6">
    <location>
        <position position="189"/>
    </location>
    <ligand>
        <name>substrate</name>
    </ligand>
</feature>
<dbReference type="HAMAP" id="MF_00313">
    <property type="entry name" value="Glutaminase"/>
    <property type="match status" value="1"/>
</dbReference>
<feature type="binding site" evidence="6">
    <location>
        <position position="241"/>
    </location>
    <ligand>
        <name>substrate</name>
    </ligand>
</feature>
<reference evidence="7 8" key="1">
    <citation type="submission" date="2020-04" db="EMBL/GenBank/DDBJ databases">
        <title>Genomic insights into acetone-butanol-ethanol (ABE) fermentation by sequencing solventogenic clostridia strains.</title>
        <authorList>
            <person name="Brown S."/>
        </authorList>
    </citation>
    <scope>NUCLEOTIDE SEQUENCE [LARGE SCALE GENOMIC DNA]</scope>
    <source>
        <strain evidence="7 8">DJ011</strain>
    </source>
</reference>
<dbReference type="GO" id="GO:0004359">
    <property type="term" value="F:glutaminase activity"/>
    <property type="evidence" value="ECO:0007669"/>
    <property type="project" value="UniProtKB-UniRule"/>
</dbReference>
<dbReference type="FunFam" id="3.40.710.10:FF:000005">
    <property type="entry name" value="Glutaminase"/>
    <property type="match status" value="1"/>
</dbReference>
<comment type="caution">
    <text evidence="7">The sequence shown here is derived from an EMBL/GenBank/DDBJ whole genome shotgun (WGS) entry which is preliminary data.</text>
</comment>
<gene>
    <name evidence="6 7" type="primary">glsA</name>
    <name evidence="7" type="ORF">HGG79_09285</name>
</gene>
<evidence type="ECO:0000256" key="2">
    <source>
        <dbReference type="ARBA" id="ARBA00011881"/>
    </source>
</evidence>
<keyword evidence="4 6" id="KW-0378">Hydrolase</keyword>
<dbReference type="PANTHER" id="PTHR12544:SF29">
    <property type="entry name" value="GLUTAMINASE"/>
    <property type="match status" value="1"/>
</dbReference>
<evidence type="ECO:0000256" key="3">
    <source>
        <dbReference type="ARBA" id="ARBA00012918"/>
    </source>
</evidence>
<feature type="binding site" evidence="6">
    <location>
        <position position="259"/>
    </location>
    <ligand>
        <name>substrate</name>
    </ligand>
</feature>
<dbReference type="Proteomes" id="UP000563151">
    <property type="component" value="Unassembled WGS sequence"/>
</dbReference>
<name>A0A923EB15_CLOTT</name>
<dbReference type="SUPFAM" id="SSF56601">
    <property type="entry name" value="beta-lactamase/transpeptidase-like"/>
    <property type="match status" value="1"/>
</dbReference>
<protein>
    <recommendedName>
        <fullName evidence="3 6">Glutaminase</fullName>
        <ecNumber evidence="3 6">3.5.1.2</ecNumber>
    </recommendedName>
</protein>
<feature type="binding site" evidence="6">
    <location>
        <position position="113"/>
    </location>
    <ligand>
        <name>substrate</name>
    </ligand>
</feature>
<dbReference type="InterPro" id="IPR012338">
    <property type="entry name" value="Beta-lactam/transpept-like"/>
</dbReference>
<evidence type="ECO:0000313" key="7">
    <source>
        <dbReference type="EMBL" id="MBC2397966.1"/>
    </source>
</evidence>
<dbReference type="NCBIfam" id="TIGR03814">
    <property type="entry name" value="Gln_ase"/>
    <property type="match status" value="1"/>
</dbReference>